<dbReference type="EMBL" id="ABJB010282938">
    <property type="status" value="NOT_ANNOTATED_CDS"/>
    <property type="molecule type" value="Genomic_DNA"/>
</dbReference>
<dbReference type="PaxDb" id="6945-B7PAQ7"/>
<evidence type="ECO:0000313" key="4">
    <source>
        <dbReference type="Proteomes" id="UP000001555"/>
    </source>
</evidence>
<keyword evidence="1" id="KW-1133">Transmembrane helix</keyword>
<gene>
    <name evidence="2" type="ORF">IscW_ISCW016621</name>
</gene>
<dbReference type="VEuPathDB" id="VectorBase:ISCI016621"/>
<feature type="transmembrane region" description="Helical" evidence="1">
    <location>
        <begin position="20"/>
        <end position="41"/>
    </location>
</feature>
<dbReference type="HOGENOM" id="CLU_2429502_0_0_1"/>
<keyword evidence="1" id="KW-0812">Transmembrane</keyword>
<dbReference type="AlphaFoldDB" id="B7PAQ7"/>
<reference evidence="2 4" key="1">
    <citation type="submission" date="2008-03" db="EMBL/GenBank/DDBJ databases">
        <title>Annotation of Ixodes scapularis.</title>
        <authorList>
            <consortium name="Ixodes scapularis Genome Project Consortium"/>
            <person name="Caler E."/>
            <person name="Hannick L.I."/>
            <person name="Bidwell S."/>
            <person name="Joardar V."/>
            <person name="Thiagarajan M."/>
            <person name="Amedeo P."/>
            <person name="Galinsky K.J."/>
            <person name="Schobel S."/>
            <person name="Inman J."/>
            <person name="Hostetler J."/>
            <person name="Miller J."/>
            <person name="Hammond M."/>
            <person name="Megy K."/>
            <person name="Lawson D."/>
            <person name="Kodira C."/>
            <person name="Sutton G."/>
            <person name="Meyer J."/>
            <person name="Hill C.A."/>
            <person name="Birren B."/>
            <person name="Nene V."/>
            <person name="Collins F."/>
            <person name="Alarcon-Chaidez F."/>
            <person name="Wikel S."/>
            <person name="Strausberg R."/>
        </authorList>
    </citation>
    <scope>NUCLEOTIDE SEQUENCE [LARGE SCALE GENOMIC DNA]</scope>
    <source>
        <strain evidence="4">Wikel</strain>
        <strain evidence="2">Wikel colony</strain>
    </source>
</reference>
<keyword evidence="1" id="KW-0472">Membrane</keyword>
<protein>
    <submittedName>
        <fullName evidence="2 3">Uncharacterized protein</fullName>
    </submittedName>
</protein>
<keyword evidence="4" id="KW-1185">Reference proteome</keyword>
<dbReference type="EMBL" id="DS672491">
    <property type="protein sequence ID" value="EEC03679.1"/>
    <property type="molecule type" value="Genomic_DNA"/>
</dbReference>
<dbReference type="VEuPathDB" id="VectorBase:ISCW016621"/>
<evidence type="ECO:0000313" key="2">
    <source>
        <dbReference type="EMBL" id="EEC03679.1"/>
    </source>
</evidence>
<sequence length="91" mass="10445">MSGPSYGVQAPKPLFPAISLLRGVLLCALGLVVGYLVYRYVRRWVKVWKALRPLPGPTDKHPLWFMFATYMSRRKRFTQQDATFGELTSLQ</sequence>
<reference evidence="3" key="2">
    <citation type="submission" date="2020-05" db="UniProtKB">
        <authorList>
            <consortium name="EnsemblMetazoa"/>
        </authorList>
    </citation>
    <scope>IDENTIFICATION</scope>
    <source>
        <strain evidence="3">wikel</strain>
    </source>
</reference>
<accession>B7PAQ7</accession>
<dbReference type="Proteomes" id="UP000001555">
    <property type="component" value="Unassembled WGS sequence"/>
</dbReference>
<evidence type="ECO:0000256" key="1">
    <source>
        <dbReference type="SAM" id="Phobius"/>
    </source>
</evidence>
<evidence type="ECO:0000313" key="3">
    <source>
        <dbReference type="EnsemblMetazoa" id="ISCW016621-PA"/>
    </source>
</evidence>
<dbReference type="OrthoDB" id="2023at2759"/>
<organism>
    <name type="scientific">Ixodes scapularis</name>
    <name type="common">Black-legged tick</name>
    <name type="synonym">Deer tick</name>
    <dbReference type="NCBI Taxonomy" id="6945"/>
    <lineage>
        <taxon>Eukaryota</taxon>
        <taxon>Metazoa</taxon>
        <taxon>Ecdysozoa</taxon>
        <taxon>Arthropoda</taxon>
        <taxon>Chelicerata</taxon>
        <taxon>Arachnida</taxon>
        <taxon>Acari</taxon>
        <taxon>Parasitiformes</taxon>
        <taxon>Ixodida</taxon>
        <taxon>Ixodoidea</taxon>
        <taxon>Ixodidae</taxon>
        <taxon>Ixodinae</taxon>
        <taxon>Ixodes</taxon>
    </lineage>
</organism>
<proteinExistence type="predicted"/>
<name>B7PAQ7_IXOSC</name>
<dbReference type="VEuPathDB" id="VectorBase:ISCP_002369"/>
<dbReference type="EnsemblMetazoa" id="ISCW016621-RA">
    <property type="protein sequence ID" value="ISCW016621-PA"/>
    <property type="gene ID" value="ISCW016621"/>
</dbReference>
<dbReference type="InParanoid" id="B7PAQ7"/>